<evidence type="ECO:0000313" key="1">
    <source>
        <dbReference type="EMBL" id="KAG2298976.1"/>
    </source>
</evidence>
<name>A0A8X7S3P7_BRACI</name>
<keyword evidence="2" id="KW-1185">Reference proteome</keyword>
<accession>A0A8X7S3P7</accession>
<protein>
    <submittedName>
        <fullName evidence="1">Uncharacterized protein</fullName>
    </submittedName>
</protein>
<reference evidence="1 2" key="1">
    <citation type="submission" date="2020-02" db="EMBL/GenBank/DDBJ databases">
        <authorList>
            <person name="Ma Q."/>
            <person name="Huang Y."/>
            <person name="Song X."/>
            <person name="Pei D."/>
        </authorList>
    </citation>
    <scope>NUCLEOTIDE SEQUENCE [LARGE SCALE GENOMIC DNA]</scope>
    <source>
        <strain evidence="1">Sxm20200214</strain>
        <tissue evidence="1">Leaf</tissue>
    </source>
</reference>
<gene>
    <name evidence="1" type="ORF">Bca52824_035448</name>
</gene>
<comment type="caution">
    <text evidence="1">The sequence shown here is derived from an EMBL/GenBank/DDBJ whole genome shotgun (WGS) entry which is preliminary data.</text>
</comment>
<proteinExistence type="predicted"/>
<dbReference type="EMBL" id="JAAMPC010000008">
    <property type="protein sequence ID" value="KAG2298976.1"/>
    <property type="molecule type" value="Genomic_DNA"/>
</dbReference>
<dbReference type="Proteomes" id="UP000886595">
    <property type="component" value="Unassembled WGS sequence"/>
</dbReference>
<organism evidence="1 2">
    <name type="scientific">Brassica carinata</name>
    <name type="common">Ethiopian mustard</name>
    <name type="synonym">Abyssinian cabbage</name>
    <dbReference type="NCBI Taxonomy" id="52824"/>
    <lineage>
        <taxon>Eukaryota</taxon>
        <taxon>Viridiplantae</taxon>
        <taxon>Streptophyta</taxon>
        <taxon>Embryophyta</taxon>
        <taxon>Tracheophyta</taxon>
        <taxon>Spermatophyta</taxon>
        <taxon>Magnoliopsida</taxon>
        <taxon>eudicotyledons</taxon>
        <taxon>Gunneridae</taxon>
        <taxon>Pentapetalae</taxon>
        <taxon>rosids</taxon>
        <taxon>malvids</taxon>
        <taxon>Brassicales</taxon>
        <taxon>Brassicaceae</taxon>
        <taxon>Brassiceae</taxon>
        <taxon>Brassica</taxon>
    </lineage>
</organism>
<sequence length="79" mass="8952">MLTSGCGAVSGGVFWCEPPERIALVCALMSGFSWRKQNRAFKIQTIQNEGIGSEDQDQRVSYWGFRKRPVVAIVDRIFR</sequence>
<dbReference type="AlphaFoldDB" id="A0A8X7S3P7"/>
<evidence type="ECO:0000313" key="2">
    <source>
        <dbReference type="Proteomes" id="UP000886595"/>
    </source>
</evidence>